<keyword evidence="5 8" id="KW-0808">Transferase</keyword>
<keyword evidence="7" id="KW-0315">Glutamine amidotransferase</keyword>
<dbReference type="GO" id="GO:0004044">
    <property type="term" value="F:amidophosphoribosyltransferase activity"/>
    <property type="evidence" value="ECO:0007669"/>
    <property type="project" value="UniProtKB-EC"/>
</dbReference>
<dbReference type="EMBL" id="LGTC01000001">
    <property type="protein sequence ID" value="KNY28897.1"/>
    <property type="molecule type" value="Genomic_DNA"/>
</dbReference>
<dbReference type="OrthoDB" id="9801213at2"/>
<feature type="binding site" evidence="9">
    <location>
        <position position="344"/>
    </location>
    <ligand>
        <name>Mg(2+)</name>
        <dbReference type="ChEBI" id="CHEBI:18420"/>
    </ligand>
</feature>
<evidence type="ECO:0000256" key="8">
    <source>
        <dbReference type="PIRNR" id="PIRNR000485"/>
    </source>
</evidence>
<organism evidence="12 13">
    <name type="scientific">Pseudobacteroides cellulosolvens ATCC 35603 = DSM 2933</name>
    <dbReference type="NCBI Taxonomy" id="398512"/>
    <lineage>
        <taxon>Bacteria</taxon>
        <taxon>Bacillati</taxon>
        <taxon>Bacillota</taxon>
        <taxon>Clostridia</taxon>
        <taxon>Eubacteriales</taxon>
        <taxon>Oscillospiraceae</taxon>
        <taxon>Pseudobacteroides</taxon>
    </lineage>
</organism>
<dbReference type="UniPathway" id="UPA00074">
    <property type="reaction ID" value="UER00124"/>
</dbReference>
<dbReference type="SUPFAM" id="SSF56235">
    <property type="entry name" value="N-terminal nucleophile aminohydrolases (Ntn hydrolases)"/>
    <property type="match status" value="1"/>
</dbReference>
<feature type="binding site" evidence="9">
    <location>
        <position position="280"/>
    </location>
    <ligand>
        <name>Mg(2+)</name>
        <dbReference type="ChEBI" id="CHEBI:18420"/>
    </ligand>
</feature>
<evidence type="ECO:0000256" key="10">
    <source>
        <dbReference type="PIRSR" id="PIRSR000485-3"/>
    </source>
</evidence>
<evidence type="ECO:0000259" key="11">
    <source>
        <dbReference type="PROSITE" id="PS51278"/>
    </source>
</evidence>
<dbReference type="GO" id="GO:0046872">
    <property type="term" value="F:metal ion binding"/>
    <property type="evidence" value="ECO:0007669"/>
    <property type="project" value="UniProtKB-KW"/>
</dbReference>
<keyword evidence="6 8" id="KW-0658">Purine biosynthesis</keyword>
<feature type="domain" description="Glutamine amidotransferase type-2" evidence="11">
    <location>
        <begin position="2"/>
        <end position="218"/>
    </location>
</feature>
<name>A0A0L6JTZ7_9FIRM</name>
<dbReference type="InterPro" id="IPR029055">
    <property type="entry name" value="Ntn_hydrolases_N"/>
</dbReference>
<keyword evidence="10" id="KW-0408">Iron</keyword>
<keyword evidence="13" id="KW-1185">Reference proteome</keyword>
<dbReference type="EC" id="2.4.2.14" evidence="3 8"/>
<evidence type="ECO:0000256" key="3">
    <source>
        <dbReference type="ARBA" id="ARBA00011941"/>
    </source>
</evidence>
<dbReference type="Gene3D" id="3.40.50.2020">
    <property type="match status" value="1"/>
</dbReference>
<protein>
    <recommendedName>
        <fullName evidence="3 8">Amidophosphoribosyltransferase</fullName>
        <shortName evidence="8">ATase</shortName>
        <ecNumber evidence="3 8">2.4.2.14</ecNumber>
    </recommendedName>
    <alternativeName>
        <fullName evidence="8">Glutamine phosphoribosylpyrophosphate amidotransferase</fullName>
    </alternativeName>
</protein>
<feature type="binding site" evidence="10">
    <location>
        <position position="380"/>
    </location>
    <ligand>
        <name>[4Fe-4S] cluster</name>
        <dbReference type="ChEBI" id="CHEBI:49883"/>
    </ligand>
</feature>
<evidence type="ECO:0000256" key="2">
    <source>
        <dbReference type="ARBA" id="ARBA00010138"/>
    </source>
</evidence>
<dbReference type="InterPro" id="IPR017932">
    <property type="entry name" value="GATase_2_dom"/>
</dbReference>
<comment type="catalytic activity">
    <reaction evidence="8">
        <text>5-phospho-beta-D-ribosylamine + L-glutamate + diphosphate = 5-phospho-alpha-D-ribose 1-diphosphate + L-glutamine + H2O</text>
        <dbReference type="Rhea" id="RHEA:14905"/>
        <dbReference type="ChEBI" id="CHEBI:15377"/>
        <dbReference type="ChEBI" id="CHEBI:29985"/>
        <dbReference type="ChEBI" id="CHEBI:33019"/>
        <dbReference type="ChEBI" id="CHEBI:58017"/>
        <dbReference type="ChEBI" id="CHEBI:58359"/>
        <dbReference type="ChEBI" id="CHEBI:58681"/>
        <dbReference type="EC" id="2.4.2.14"/>
    </reaction>
</comment>
<evidence type="ECO:0000256" key="1">
    <source>
        <dbReference type="ARBA" id="ARBA00005209"/>
    </source>
</evidence>
<evidence type="ECO:0000313" key="13">
    <source>
        <dbReference type="Proteomes" id="UP000036923"/>
    </source>
</evidence>
<evidence type="ECO:0000256" key="5">
    <source>
        <dbReference type="ARBA" id="ARBA00022679"/>
    </source>
</evidence>
<dbReference type="PANTHER" id="PTHR11907">
    <property type="entry name" value="AMIDOPHOSPHORIBOSYLTRANSFERASE"/>
    <property type="match status" value="1"/>
</dbReference>
<keyword evidence="9" id="KW-0479">Metal-binding</keyword>
<comment type="caution">
    <text evidence="12">The sequence shown here is derived from an EMBL/GenBank/DDBJ whole genome shotgun (WGS) entry which is preliminary data.</text>
</comment>
<feature type="binding site" evidence="9">
    <location>
        <position position="343"/>
    </location>
    <ligand>
        <name>Mg(2+)</name>
        <dbReference type="ChEBI" id="CHEBI:18420"/>
    </ligand>
</feature>
<comment type="pathway">
    <text evidence="1 8">Purine metabolism; IMP biosynthesis via de novo pathway; N(1)-(5-phospho-D-ribosyl)glycinamide from 5-phospho-alpha-D-ribose 1-diphosphate: step 1/2.</text>
</comment>
<proteinExistence type="inferred from homology"/>
<comment type="cofactor">
    <cofactor evidence="9">
        <name>Mg(2+)</name>
        <dbReference type="ChEBI" id="CHEBI:18420"/>
    </cofactor>
    <text evidence="9">Binds 1 Mg(2+) ion per subunit.</text>
</comment>
<dbReference type="SUPFAM" id="SSF53271">
    <property type="entry name" value="PRTase-like"/>
    <property type="match status" value="1"/>
</dbReference>
<dbReference type="Proteomes" id="UP000036923">
    <property type="component" value="Unassembled WGS sequence"/>
</dbReference>
<keyword evidence="9" id="KW-0460">Magnesium</keyword>
<feature type="binding site" evidence="10">
    <location>
        <position position="233"/>
    </location>
    <ligand>
        <name>[4Fe-4S] cluster</name>
        <dbReference type="ChEBI" id="CHEBI:49883"/>
    </ligand>
</feature>
<comment type="similarity">
    <text evidence="2 8">In the C-terminal section; belongs to the purine/pyrimidine phosphoribosyltransferase family.</text>
</comment>
<dbReference type="InterPro" id="IPR005854">
    <property type="entry name" value="PurF"/>
</dbReference>
<dbReference type="RefSeq" id="WP_036937553.1">
    <property type="nucleotide sequence ID" value="NZ_JQKC01000005.1"/>
</dbReference>
<comment type="cofactor">
    <cofactor evidence="10">
        <name>[4Fe-4S] cluster</name>
        <dbReference type="ChEBI" id="CHEBI:49883"/>
    </cofactor>
    <text evidence="10">Binds 1 [4Fe-4S] cluster per subunit.</text>
</comment>
<dbReference type="InterPro" id="IPR000836">
    <property type="entry name" value="PRTase_dom"/>
</dbReference>
<dbReference type="eggNOG" id="COG0034">
    <property type="taxonomic scope" value="Bacteria"/>
</dbReference>
<keyword evidence="10" id="KW-0411">Iron-sulfur</keyword>
<dbReference type="AlphaFoldDB" id="A0A0L6JTZ7"/>
<feature type="binding site" evidence="10">
    <location>
        <position position="458"/>
    </location>
    <ligand>
        <name>[4Fe-4S] cluster</name>
        <dbReference type="ChEBI" id="CHEBI:49883"/>
    </ligand>
</feature>
<gene>
    <name evidence="12" type="ORF">Bccel_4171</name>
</gene>
<dbReference type="GO" id="GO:0006189">
    <property type="term" value="P:'de novo' IMP biosynthetic process"/>
    <property type="evidence" value="ECO:0007669"/>
    <property type="project" value="UniProtKB-UniPathway"/>
</dbReference>
<dbReference type="GO" id="GO:0051536">
    <property type="term" value="F:iron-sulfur cluster binding"/>
    <property type="evidence" value="ECO:0007669"/>
    <property type="project" value="UniProtKB-KW"/>
</dbReference>
<dbReference type="STRING" id="398512.Bccel_4171"/>
<dbReference type="InterPro" id="IPR029057">
    <property type="entry name" value="PRTase-like"/>
</dbReference>
<keyword evidence="4 8" id="KW-0328">Glycosyltransferase</keyword>
<dbReference type="Gene3D" id="3.60.20.10">
    <property type="entry name" value="Glutamine Phosphoribosylpyrophosphate, subunit 1, domain 1"/>
    <property type="match status" value="1"/>
</dbReference>
<accession>A0A0L6JTZ7</accession>
<evidence type="ECO:0000256" key="9">
    <source>
        <dbReference type="PIRSR" id="PIRSR000485-2"/>
    </source>
</evidence>
<dbReference type="PATRIC" id="fig|398512.5.peg.4368"/>
<dbReference type="GO" id="GO:0009113">
    <property type="term" value="P:purine nucleobase biosynthetic process"/>
    <property type="evidence" value="ECO:0007669"/>
    <property type="project" value="InterPro"/>
</dbReference>
<sequence length="466" mass="51894">MGGLFGVVSKNSCVMDLYFGTDYHSHLGTSRGGMAVWNGKSFVKSIHNIQNIQFRAKFEDDLSGMEGNMGIGCISDTEPQPLTVFSHLGHYAITTVGRINNIQDLVNKSLAKQNTHFLEMSRGVINPTEVVSNLIDEADSFKEGILNAQKAIDGSCTMLILTSEGIYAARDRFGKTPLVVGEKEGSYCVSFESCAFPNLGYQAKYELGPGEIILLTPDGIQKISPPGDKMKICAFLWVYYGYPSSSYEGMNVEVMRYRNGAALARNDDVKVDLVAGVPDSGTAHAIGYSNEARVPFGRPFIKYTPTWSRSFMPQDQSIRNLVARMKLTPITDLVGGKRLLFCDDSIVRGTQMRETAELLYNCNAKEVHVRPACPPLVHGCRYLNFSRSNSDMDLVARRAILDLEGKEPDSLDEYCDPNTEKYDCMVEWIRKRLNFTSLKYQSLTDMLDAIGLPHDKVCTYCWNGKE</sequence>
<feature type="binding site" evidence="10">
    <location>
        <position position="461"/>
    </location>
    <ligand>
        <name>[4Fe-4S] cluster</name>
        <dbReference type="ChEBI" id="CHEBI:49883"/>
    </ligand>
</feature>
<evidence type="ECO:0000256" key="6">
    <source>
        <dbReference type="ARBA" id="ARBA00022755"/>
    </source>
</evidence>
<dbReference type="PROSITE" id="PS51278">
    <property type="entry name" value="GATASE_TYPE_2"/>
    <property type="match status" value="1"/>
</dbReference>
<dbReference type="PIRSF" id="PIRSF000485">
    <property type="entry name" value="Amd_phspho_trans"/>
    <property type="match status" value="1"/>
</dbReference>
<reference evidence="13" key="1">
    <citation type="submission" date="2015-07" db="EMBL/GenBank/DDBJ databases">
        <title>Near-Complete Genome Sequence of the Cellulolytic Bacterium Bacteroides (Pseudobacteroides) cellulosolvens ATCC 35603.</title>
        <authorList>
            <person name="Dassa B."/>
            <person name="Utturkar S.M."/>
            <person name="Klingeman D.M."/>
            <person name="Hurt R.A."/>
            <person name="Keller M."/>
            <person name="Xu J."/>
            <person name="Reddy Y.H.K."/>
            <person name="Borovok I."/>
            <person name="Grinberg I.R."/>
            <person name="Lamed R."/>
            <person name="Zhivin O."/>
            <person name="Bayer E.A."/>
            <person name="Brown S.D."/>
        </authorList>
    </citation>
    <scope>NUCLEOTIDE SEQUENCE [LARGE SCALE GENOMIC DNA]</scope>
    <source>
        <strain evidence="13">DSM 2933</strain>
    </source>
</reference>
<dbReference type="Pfam" id="PF13537">
    <property type="entry name" value="GATase_7"/>
    <property type="match status" value="1"/>
</dbReference>
<evidence type="ECO:0000256" key="7">
    <source>
        <dbReference type="ARBA" id="ARBA00022962"/>
    </source>
</evidence>
<evidence type="ECO:0000313" key="12">
    <source>
        <dbReference type="EMBL" id="KNY28897.1"/>
    </source>
</evidence>
<evidence type="ECO:0000256" key="4">
    <source>
        <dbReference type="ARBA" id="ARBA00022676"/>
    </source>
</evidence>
<dbReference type="CDD" id="cd06223">
    <property type="entry name" value="PRTases_typeI"/>
    <property type="match status" value="1"/>
</dbReference>